<feature type="domain" description="TF-B3" evidence="7">
    <location>
        <begin position="230"/>
        <end position="328"/>
    </location>
</feature>
<feature type="compositionally biased region" description="Low complexity" evidence="6">
    <location>
        <begin position="174"/>
        <end position="184"/>
    </location>
</feature>
<evidence type="ECO:0000256" key="5">
    <source>
        <dbReference type="ARBA" id="ARBA00023242"/>
    </source>
</evidence>
<evidence type="ECO:0000313" key="9">
    <source>
        <dbReference type="Proteomes" id="UP000006038"/>
    </source>
</evidence>
<dbReference type="InterPro" id="IPR003340">
    <property type="entry name" value="B3_DNA-bd"/>
</dbReference>
<dbReference type="InterPro" id="IPR015300">
    <property type="entry name" value="DNA-bd_pseudobarrel_sf"/>
</dbReference>
<evidence type="ECO:0000313" key="8">
    <source>
        <dbReference type="EnsemblPlants" id="OB12G24270.1"/>
    </source>
</evidence>
<comment type="subcellular location">
    <subcellularLocation>
        <location evidence="1">Nucleus</location>
    </subcellularLocation>
</comment>
<keyword evidence="2" id="KW-0805">Transcription regulation</keyword>
<evidence type="ECO:0000259" key="7">
    <source>
        <dbReference type="PROSITE" id="PS50863"/>
    </source>
</evidence>
<dbReference type="eggNOG" id="ENOG502QT0X">
    <property type="taxonomic scope" value="Eukaryota"/>
</dbReference>
<dbReference type="InterPro" id="IPR044837">
    <property type="entry name" value="REM16-like"/>
</dbReference>
<keyword evidence="3" id="KW-0238">DNA-binding</keyword>
<dbReference type="SUPFAM" id="SSF101936">
    <property type="entry name" value="DNA-binding pseudobarrel domain"/>
    <property type="match status" value="2"/>
</dbReference>
<name>J3NEL9_ORYBR</name>
<proteinExistence type="predicted"/>
<keyword evidence="9" id="KW-1185">Reference proteome</keyword>
<dbReference type="AlphaFoldDB" id="J3NEL9"/>
<dbReference type="SMART" id="SM01019">
    <property type="entry name" value="B3"/>
    <property type="match status" value="2"/>
</dbReference>
<dbReference type="Proteomes" id="UP000006038">
    <property type="component" value="Chromosome 12"/>
</dbReference>
<dbReference type="STRING" id="4533.J3NEL9"/>
<dbReference type="OMA" id="FMTGDFQ"/>
<feature type="domain" description="TF-B3" evidence="7">
    <location>
        <begin position="25"/>
        <end position="122"/>
    </location>
</feature>
<dbReference type="Gene3D" id="2.40.330.10">
    <property type="entry name" value="DNA-binding pseudobarrel domain"/>
    <property type="match status" value="2"/>
</dbReference>
<dbReference type="GO" id="GO:0003677">
    <property type="term" value="F:DNA binding"/>
    <property type="evidence" value="ECO:0007669"/>
    <property type="project" value="UniProtKB-KW"/>
</dbReference>
<dbReference type="GO" id="GO:0005634">
    <property type="term" value="C:nucleus"/>
    <property type="evidence" value="ECO:0007669"/>
    <property type="project" value="UniProtKB-SubCell"/>
</dbReference>
<organism evidence="8">
    <name type="scientific">Oryza brachyantha</name>
    <name type="common">malo sina</name>
    <dbReference type="NCBI Taxonomy" id="4533"/>
    <lineage>
        <taxon>Eukaryota</taxon>
        <taxon>Viridiplantae</taxon>
        <taxon>Streptophyta</taxon>
        <taxon>Embryophyta</taxon>
        <taxon>Tracheophyta</taxon>
        <taxon>Spermatophyta</taxon>
        <taxon>Magnoliopsida</taxon>
        <taxon>Liliopsida</taxon>
        <taxon>Poales</taxon>
        <taxon>Poaceae</taxon>
        <taxon>BOP clade</taxon>
        <taxon>Oryzoideae</taxon>
        <taxon>Oryzeae</taxon>
        <taxon>Oryzinae</taxon>
        <taxon>Oryza</taxon>
    </lineage>
</organism>
<dbReference type="EnsemblPlants" id="OB12G24270.1">
    <property type="protein sequence ID" value="OB12G24270.1"/>
    <property type="gene ID" value="OB12G24270"/>
</dbReference>
<reference evidence="8" key="2">
    <citation type="submission" date="2013-04" db="UniProtKB">
        <authorList>
            <consortium name="EnsemblPlants"/>
        </authorList>
    </citation>
    <scope>IDENTIFICATION</scope>
</reference>
<dbReference type="PANTHER" id="PTHR31391:SF70">
    <property type="entry name" value="B3 DOMAIN-CONTAINING PROTEIN OS03G0622200"/>
    <property type="match status" value="1"/>
</dbReference>
<dbReference type="HOGENOM" id="CLU_015069_0_1_1"/>
<feature type="region of interest" description="Disordered" evidence="6">
    <location>
        <begin position="151"/>
        <end position="201"/>
    </location>
</feature>
<keyword evidence="4" id="KW-0804">Transcription</keyword>
<protein>
    <recommendedName>
        <fullName evidence="7">TF-B3 domain-containing protein</fullName>
    </recommendedName>
</protein>
<dbReference type="Pfam" id="PF02362">
    <property type="entry name" value="B3"/>
    <property type="match status" value="2"/>
</dbReference>
<dbReference type="CDD" id="cd10017">
    <property type="entry name" value="B3_DNA"/>
    <property type="match status" value="2"/>
</dbReference>
<evidence type="ECO:0000256" key="6">
    <source>
        <dbReference type="SAM" id="MobiDB-lite"/>
    </source>
</evidence>
<dbReference type="Gramene" id="OB12G24270.1">
    <property type="protein sequence ID" value="OB12G24270.1"/>
    <property type="gene ID" value="OB12G24270"/>
</dbReference>
<sequence length="336" mass="38665">MAEKGCESCSKWQEHYYREHMDVSRIRFFKLLTGDFAHGISIPEKVAEVFSGQITKGFKLKSPSGETWRVGIEKVADELLIMSGWEDFAKAHELQENDLLFFTCNGHGNGSCSFDVLMFDASGCEKMCCFFTGKKDSYMCKHFDSRGGQNAEQCLSTDSEDTSTPSHLIRSPYSTSKKSSGKTKTNPRNAPENPNSSRCHVKREMFEEEKSGDNDDNGDDEHVDHHYSRLANYLTSEEREEIFSLIVPSKFAADHLENRSHEILLIRPNKKEKWYVKYYHGSTNRGFNCHRWIKFMRENRLREGYICIFELMKGARRVTMTVHVIGKVGNRFVLLG</sequence>
<accession>J3NEL9</accession>
<keyword evidence="5" id="KW-0539">Nucleus</keyword>
<evidence type="ECO:0000256" key="3">
    <source>
        <dbReference type="ARBA" id="ARBA00023125"/>
    </source>
</evidence>
<reference evidence="8" key="1">
    <citation type="journal article" date="2013" name="Nat. Commun.">
        <title>Whole-genome sequencing of Oryza brachyantha reveals mechanisms underlying Oryza genome evolution.</title>
        <authorList>
            <person name="Chen J."/>
            <person name="Huang Q."/>
            <person name="Gao D."/>
            <person name="Wang J."/>
            <person name="Lang Y."/>
            <person name="Liu T."/>
            <person name="Li B."/>
            <person name="Bai Z."/>
            <person name="Luis Goicoechea J."/>
            <person name="Liang C."/>
            <person name="Chen C."/>
            <person name="Zhang W."/>
            <person name="Sun S."/>
            <person name="Liao Y."/>
            <person name="Zhang X."/>
            <person name="Yang L."/>
            <person name="Song C."/>
            <person name="Wang M."/>
            <person name="Shi J."/>
            <person name="Liu G."/>
            <person name="Liu J."/>
            <person name="Zhou H."/>
            <person name="Zhou W."/>
            <person name="Yu Q."/>
            <person name="An N."/>
            <person name="Chen Y."/>
            <person name="Cai Q."/>
            <person name="Wang B."/>
            <person name="Liu B."/>
            <person name="Min J."/>
            <person name="Huang Y."/>
            <person name="Wu H."/>
            <person name="Li Z."/>
            <person name="Zhang Y."/>
            <person name="Yin Y."/>
            <person name="Song W."/>
            <person name="Jiang J."/>
            <person name="Jackson S.A."/>
            <person name="Wing R.A."/>
            <person name="Wang J."/>
            <person name="Chen M."/>
        </authorList>
    </citation>
    <scope>NUCLEOTIDE SEQUENCE [LARGE SCALE GENOMIC DNA]</scope>
    <source>
        <strain evidence="8">cv. IRGC 101232</strain>
    </source>
</reference>
<evidence type="ECO:0000256" key="1">
    <source>
        <dbReference type="ARBA" id="ARBA00004123"/>
    </source>
</evidence>
<feature type="compositionally biased region" description="Polar residues" evidence="6">
    <location>
        <begin position="186"/>
        <end position="198"/>
    </location>
</feature>
<dbReference type="PROSITE" id="PS50863">
    <property type="entry name" value="B3"/>
    <property type="match status" value="2"/>
</dbReference>
<dbReference type="PANTHER" id="PTHR31391">
    <property type="entry name" value="B3 DOMAIN-CONTAINING PROTEIN OS11G0197600-RELATED"/>
    <property type="match status" value="1"/>
</dbReference>
<evidence type="ECO:0000256" key="2">
    <source>
        <dbReference type="ARBA" id="ARBA00023015"/>
    </source>
</evidence>
<evidence type="ECO:0000256" key="4">
    <source>
        <dbReference type="ARBA" id="ARBA00023163"/>
    </source>
</evidence>
<feature type="compositionally biased region" description="Polar residues" evidence="6">
    <location>
        <begin position="151"/>
        <end position="166"/>
    </location>
</feature>